<dbReference type="InterPro" id="IPR008966">
    <property type="entry name" value="Adhesion_dom_sf"/>
</dbReference>
<keyword evidence="3 5" id="KW-0732">Signal</keyword>
<evidence type="ECO:0000256" key="4">
    <source>
        <dbReference type="ARBA" id="ARBA00023263"/>
    </source>
</evidence>
<dbReference type="InterPro" id="IPR000259">
    <property type="entry name" value="Adhesion_dom_fimbrial"/>
</dbReference>
<dbReference type="Gene3D" id="2.60.40.1090">
    <property type="entry name" value="Fimbrial-type adhesion domain"/>
    <property type="match status" value="1"/>
</dbReference>
<evidence type="ECO:0000256" key="3">
    <source>
        <dbReference type="ARBA" id="ARBA00022729"/>
    </source>
</evidence>
<keyword evidence="4" id="KW-0281">Fimbrium</keyword>
<dbReference type="GO" id="GO:0043709">
    <property type="term" value="P:cell adhesion involved in single-species biofilm formation"/>
    <property type="evidence" value="ECO:0007669"/>
    <property type="project" value="TreeGrafter"/>
</dbReference>
<dbReference type="GO" id="GO:0009289">
    <property type="term" value="C:pilus"/>
    <property type="evidence" value="ECO:0007669"/>
    <property type="project" value="UniProtKB-SubCell"/>
</dbReference>
<dbReference type="InterPro" id="IPR036937">
    <property type="entry name" value="Adhesion_dom_fimbrial_sf"/>
</dbReference>
<feature type="signal peptide" evidence="5">
    <location>
        <begin position="1"/>
        <end position="28"/>
    </location>
</feature>
<gene>
    <name evidence="7" type="ORF">AB3G35_13290</name>
</gene>
<dbReference type="EMBL" id="CP165623">
    <property type="protein sequence ID" value="XDV04067.1"/>
    <property type="molecule type" value="Genomic_DNA"/>
</dbReference>
<dbReference type="Gene3D" id="2.60.40.3310">
    <property type="match status" value="1"/>
</dbReference>
<proteinExistence type="inferred from homology"/>
<dbReference type="InterPro" id="IPR050263">
    <property type="entry name" value="Bact_Fimbrial_Adh_Pro"/>
</dbReference>
<dbReference type="AlphaFoldDB" id="A0AB39WUA6"/>
<dbReference type="Pfam" id="PF00419">
    <property type="entry name" value="Fimbrial"/>
    <property type="match status" value="1"/>
</dbReference>
<evidence type="ECO:0000259" key="6">
    <source>
        <dbReference type="Pfam" id="PF00419"/>
    </source>
</evidence>
<protein>
    <submittedName>
        <fullName evidence="7">Fimbrial protein</fullName>
    </submittedName>
</protein>
<evidence type="ECO:0000256" key="1">
    <source>
        <dbReference type="ARBA" id="ARBA00004561"/>
    </source>
</evidence>
<dbReference type="SUPFAM" id="SSF49401">
    <property type="entry name" value="Bacterial adhesins"/>
    <property type="match status" value="1"/>
</dbReference>
<accession>A0AB39WUA6</accession>
<dbReference type="RefSeq" id="WP_315247937.1">
    <property type="nucleotide sequence ID" value="NZ_CP165623.1"/>
</dbReference>
<comment type="subcellular location">
    <subcellularLocation>
        <location evidence="1">Fimbrium</location>
    </subcellularLocation>
</comment>
<organism evidence="7">
    <name type="scientific">Pseudomonas sp. WC2401</name>
    <dbReference type="NCBI Taxonomy" id="3234143"/>
    <lineage>
        <taxon>Bacteria</taxon>
        <taxon>Pseudomonadati</taxon>
        <taxon>Pseudomonadota</taxon>
        <taxon>Gammaproteobacteria</taxon>
        <taxon>Pseudomonadales</taxon>
        <taxon>Pseudomonadaceae</taxon>
        <taxon>Pseudomonas</taxon>
    </lineage>
</organism>
<reference evidence="7" key="1">
    <citation type="submission" date="2024-07" db="EMBL/GenBank/DDBJ databases">
        <authorList>
            <person name="Biller S.J."/>
        </authorList>
    </citation>
    <scope>NUCLEOTIDE SEQUENCE</scope>
    <source>
        <strain evidence="7">WC2401</strain>
    </source>
</reference>
<feature type="domain" description="Fimbrial-type adhesion" evidence="6">
    <location>
        <begin position="195"/>
        <end position="322"/>
    </location>
</feature>
<comment type="similarity">
    <text evidence="2">Belongs to the fimbrial protein family.</text>
</comment>
<feature type="chain" id="PRO_5044345273" evidence="5">
    <location>
        <begin position="29"/>
        <end position="323"/>
    </location>
</feature>
<evidence type="ECO:0000256" key="2">
    <source>
        <dbReference type="ARBA" id="ARBA00006671"/>
    </source>
</evidence>
<sequence length="323" mass="34065">MRLTSPSLSRLLKMAVVMTAAYSSAVMAANCTFSDSSTTRTATFGSNLAGKSLTVAADTPNGTVIYQDSVQVEGQSWVCTAASQFGMVPNPSQGTPTDSTTLFPLGKSGLSYRLWIDVLSRYEQLAFSLKASNYGIGAGLYRLEIVKTGELAAKIKVPSGSLGKLRGGELDLTLLNLSNAIVLNAASCQTPSVPVAMGDDYRLIDFDRAGATPRVVKFNIGLNDCQTGVKKVTYSLKATTQVINAQKGIVALNGTSTAKGLGLQLLNDAGQPLALDTTYTFSAFNTTGKNFNIPLAAAYYRLAEEVITAGSANTDVTFIISYL</sequence>
<evidence type="ECO:0000256" key="5">
    <source>
        <dbReference type="SAM" id="SignalP"/>
    </source>
</evidence>
<evidence type="ECO:0000313" key="7">
    <source>
        <dbReference type="EMBL" id="XDV04067.1"/>
    </source>
</evidence>
<dbReference type="PANTHER" id="PTHR33420:SF3">
    <property type="entry name" value="FIMBRIAL SUBUNIT ELFA"/>
    <property type="match status" value="1"/>
</dbReference>
<dbReference type="PANTHER" id="PTHR33420">
    <property type="entry name" value="FIMBRIAL SUBUNIT ELFA-RELATED"/>
    <property type="match status" value="1"/>
</dbReference>
<name>A0AB39WUA6_9PSED</name>